<reference evidence="2 3" key="1">
    <citation type="submission" date="2022-09" db="EMBL/GenBank/DDBJ databases">
        <title>Chryseobacterium oleae sp.nov., isolated from the inter-root soil of Pyrola calliantha H. Andr. in Tibet.</title>
        <authorList>
            <person name="Li Z."/>
        </authorList>
    </citation>
    <scope>NUCLEOTIDE SEQUENCE [LARGE SCALE GENOMIC DNA]</scope>
    <source>
        <strain evidence="3">pc1-10</strain>
    </source>
</reference>
<evidence type="ECO:0000256" key="1">
    <source>
        <dbReference type="SAM" id="SignalP"/>
    </source>
</evidence>
<organism evidence="2 3">
    <name type="scientific">Chryseobacterium herbae</name>
    <dbReference type="NCBI Taxonomy" id="2976476"/>
    <lineage>
        <taxon>Bacteria</taxon>
        <taxon>Pseudomonadati</taxon>
        <taxon>Bacteroidota</taxon>
        <taxon>Flavobacteriia</taxon>
        <taxon>Flavobacteriales</taxon>
        <taxon>Weeksellaceae</taxon>
        <taxon>Chryseobacterium group</taxon>
        <taxon>Chryseobacterium</taxon>
    </lineage>
</organism>
<feature type="chain" id="PRO_5045446589" description="Lipocalin-like domain-containing protein" evidence="1">
    <location>
        <begin position="20"/>
        <end position="150"/>
    </location>
</feature>
<gene>
    <name evidence="2" type="ORF">N0B48_21605</name>
</gene>
<evidence type="ECO:0000313" key="3">
    <source>
        <dbReference type="Proteomes" id="UP001525566"/>
    </source>
</evidence>
<keyword evidence="3" id="KW-1185">Reference proteome</keyword>
<keyword evidence="1" id="KW-0732">Signal</keyword>
<dbReference type="RefSeq" id="WP_259841464.1">
    <property type="nucleotide sequence ID" value="NZ_JAOAMU010000008.1"/>
</dbReference>
<proteinExistence type="predicted"/>
<protein>
    <recommendedName>
        <fullName evidence="4">Lipocalin-like domain-containing protein</fullName>
    </recommendedName>
</protein>
<evidence type="ECO:0000313" key="2">
    <source>
        <dbReference type="EMBL" id="MCT2564502.1"/>
    </source>
</evidence>
<name>A0ABT2J094_9FLAO</name>
<accession>A0ABT2J094</accession>
<dbReference type="Proteomes" id="UP001525566">
    <property type="component" value="Unassembled WGS sequence"/>
</dbReference>
<comment type="caution">
    <text evidence="2">The sequence shown here is derived from an EMBL/GenBank/DDBJ whole genome shotgun (WGS) entry which is preliminary data.</text>
</comment>
<evidence type="ECO:0008006" key="4">
    <source>
        <dbReference type="Google" id="ProtNLM"/>
    </source>
</evidence>
<dbReference type="EMBL" id="JAOAMU010000008">
    <property type="protein sequence ID" value="MCT2564502.1"/>
    <property type="molecule type" value="Genomic_DNA"/>
</dbReference>
<sequence length="150" mass="17173">MKNILIILFFLAICNNSFAQKKSDNISKLSGTWVGKIGEDPIQFQVVEDSQNSVTFSFINFQNERFTVQKSDVTTNEKNEFIIHIKEAKFSSTRFEKCVFSKGTITISDFSENNMKLNLKSVGPNCFLSYDVIMNMPDMDDTLLTKEKIK</sequence>
<feature type="signal peptide" evidence="1">
    <location>
        <begin position="1"/>
        <end position="19"/>
    </location>
</feature>